<comment type="similarity">
    <text evidence="1">Belongs to the UPF0098 family.</text>
</comment>
<dbReference type="EMBL" id="QTUC01000001">
    <property type="protein sequence ID" value="REF36320.1"/>
    <property type="molecule type" value="Genomic_DNA"/>
</dbReference>
<dbReference type="AlphaFoldDB" id="A0A3D9V847"/>
<dbReference type="InterPro" id="IPR008914">
    <property type="entry name" value="PEBP"/>
</dbReference>
<dbReference type="PANTHER" id="PTHR30289">
    <property type="entry name" value="UNCHARACTERIZED PROTEIN YBCL-RELATED"/>
    <property type="match status" value="1"/>
</dbReference>
<name>A0A3D9V847_THECX</name>
<dbReference type="Pfam" id="PF01161">
    <property type="entry name" value="PBP"/>
    <property type="match status" value="1"/>
</dbReference>
<dbReference type="OrthoDB" id="9797506at2"/>
<dbReference type="RefSeq" id="WP_115849977.1">
    <property type="nucleotide sequence ID" value="NZ_QTUC01000001.1"/>
</dbReference>
<proteinExistence type="inferred from homology"/>
<dbReference type="Gene3D" id="3.90.280.10">
    <property type="entry name" value="PEBP-like"/>
    <property type="match status" value="1"/>
</dbReference>
<dbReference type="InterPro" id="IPR005247">
    <property type="entry name" value="YbhB_YbcL/LppC-like"/>
</dbReference>
<keyword evidence="4" id="KW-1185">Reference proteome</keyword>
<comment type="caution">
    <text evidence="3">The sequence shown here is derived from an EMBL/GenBank/DDBJ whole genome shotgun (WGS) entry which is preliminary data.</text>
</comment>
<sequence length="156" mass="16873">MTVLQLRSPSFRDHTPIPKRHAHDSLNLSPALEWSGVPEGTAELVLLCEDPDAPGRTFLHWLVTGIDPSTTGVGEGEVPPGGQEWTNGFGEVGYGGPQPPVGDSAHRYFFRLYALPRRENAPRPSDAQGLPSADDVHHAFDDLALATGVLVGLYQR</sequence>
<evidence type="ECO:0000256" key="1">
    <source>
        <dbReference type="ARBA" id="ARBA00007120"/>
    </source>
</evidence>
<dbReference type="InterPro" id="IPR036610">
    <property type="entry name" value="PEBP-like_sf"/>
</dbReference>
<dbReference type="Proteomes" id="UP000256485">
    <property type="component" value="Unassembled WGS sequence"/>
</dbReference>
<accession>A0A3D9V847</accession>
<evidence type="ECO:0008006" key="5">
    <source>
        <dbReference type="Google" id="ProtNLM"/>
    </source>
</evidence>
<dbReference type="NCBIfam" id="TIGR00481">
    <property type="entry name" value="YbhB/YbcL family Raf kinase inhibitor-like protein"/>
    <property type="match status" value="1"/>
</dbReference>
<dbReference type="PANTHER" id="PTHR30289:SF1">
    <property type="entry name" value="PEBP (PHOSPHATIDYLETHANOLAMINE-BINDING PROTEIN) FAMILY PROTEIN"/>
    <property type="match status" value="1"/>
</dbReference>
<feature type="region of interest" description="Disordered" evidence="2">
    <location>
        <begin position="1"/>
        <end position="24"/>
    </location>
</feature>
<protein>
    <recommendedName>
        <fullName evidence="5">PBP family phospholipid-binding protein</fullName>
    </recommendedName>
</protein>
<dbReference type="SUPFAM" id="SSF49777">
    <property type="entry name" value="PEBP-like"/>
    <property type="match status" value="1"/>
</dbReference>
<dbReference type="CDD" id="cd00865">
    <property type="entry name" value="PEBP_bact_arch"/>
    <property type="match status" value="1"/>
</dbReference>
<evidence type="ECO:0000256" key="2">
    <source>
        <dbReference type="SAM" id="MobiDB-lite"/>
    </source>
</evidence>
<evidence type="ECO:0000313" key="4">
    <source>
        <dbReference type="Proteomes" id="UP000256485"/>
    </source>
</evidence>
<evidence type="ECO:0000313" key="3">
    <source>
        <dbReference type="EMBL" id="REF36320.1"/>
    </source>
</evidence>
<reference evidence="3 4" key="1">
    <citation type="submission" date="2018-08" db="EMBL/GenBank/DDBJ databases">
        <title>Sequencing the genomes of 1000 actinobacteria strains.</title>
        <authorList>
            <person name="Klenk H.-P."/>
        </authorList>
    </citation>
    <scope>NUCLEOTIDE SEQUENCE [LARGE SCALE GENOMIC DNA]</scope>
    <source>
        <strain evidence="3 4">DSM 22891</strain>
    </source>
</reference>
<gene>
    <name evidence="3" type="ORF">DFJ64_1726</name>
</gene>
<organism evidence="3 4">
    <name type="scientific">Thermasporomyces composti</name>
    <dbReference type="NCBI Taxonomy" id="696763"/>
    <lineage>
        <taxon>Bacteria</taxon>
        <taxon>Bacillati</taxon>
        <taxon>Actinomycetota</taxon>
        <taxon>Actinomycetes</taxon>
        <taxon>Propionibacteriales</taxon>
        <taxon>Nocardioidaceae</taxon>
        <taxon>Thermasporomyces</taxon>
    </lineage>
</organism>